<protein>
    <recommendedName>
        <fullName evidence="4">EAL domain-containing protein</fullName>
    </recommendedName>
</protein>
<feature type="compositionally biased region" description="Polar residues" evidence="1">
    <location>
        <begin position="18"/>
        <end position="27"/>
    </location>
</feature>
<accession>A0ABY1QK59</accession>
<evidence type="ECO:0000313" key="3">
    <source>
        <dbReference type="Proteomes" id="UP001158049"/>
    </source>
</evidence>
<dbReference type="EMBL" id="FXUL01000017">
    <property type="protein sequence ID" value="SMP71371.1"/>
    <property type="molecule type" value="Genomic_DNA"/>
</dbReference>
<name>A0ABY1QK59_9BURK</name>
<proteinExistence type="predicted"/>
<keyword evidence="3" id="KW-1185">Reference proteome</keyword>
<evidence type="ECO:0008006" key="4">
    <source>
        <dbReference type="Google" id="ProtNLM"/>
    </source>
</evidence>
<comment type="caution">
    <text evidence="2">The sequence shown here is derived from an EMBL/GenBank/DDBJ whole genome shotgun (WGS) entry which is preliminary data.</text>
</comment>
<gene>
    <name evidence="2" type="ORF">SAMN06295970_11711</name>
</gene>
<feature type="region of interest" description="Disordered" evidence="1">
    <location>
        <begin position="1"/>
        <end position="49"/>
    </location>
</feature>
<reference evidence="2 3" key="1">
    <citation type="submission" date="2017-05" db="EMBL/GenBank/DDBJ databases">
        <authorList>
            <person name="Varghese N."/>
            <person name="Submissions S."/>
        </authorList>
    </citation>
    <scope>NUCLEOTIDE SEQUENCE [LARGE SCALE GENOMIC DNA]</scope>
    <source>
        <strain evidence="2 3">DSM 26001</strain>
    </source>
</reference>
<feature type="compositionally biased region" description="Low complexity" evidence="1">
    <location>
        <begin position="1"/>
        <end position="17"/>
    </location>
</feature>
<dbReference type="Proteomes" id="UP001158049">
    <property type="component" value="Unassembled WGS sequence"/>
</dbReference>
<sequence>MHSSSGTSSSAKLSATLNTEPALSNSPAGHGRSRSGDTPPSSPRLDVPDSYWSRTVAQSNAELFFESSRINDVIARYQVQSSLGQDVLFEAIERAHEDRENDPRSRMDGVAVRINLRPIMVPDITLSPELLAKLLVLKDPEGLEPQPGSSTSSTSSAAAAATRQAAAAGGCCLPPGCSIL</sequence>
<organism evidence="2 3">
    <name type="scientific">Noviherbaspirillum suwonense</name>
    <dbReference type="NCBI Taxonomy" id="1224511"/>
    <lineage>
        <taxon>Bacteria</taxon>
        <taxon>Pseudomonadati</taxon>
        <taxon>Pseudomonadota</taxon>
        <taxon>Betaproteobacteria</taxon>
        <taxon>Burkholderiales</taxon>
        <taxon>Oxalobacteraceae</taxon>
        <taxon>Noviherbaspirillum</taxon>
    </lineage>
</organism>
<evidence type="ECO:0000313" key="2">
    <source>
        <dbReference type="EMBL" id="SMP71371.1"/>
    </source>
</evidence>
<evidence type="ECO:0000256" key="1">
    <source>
        <dbReference type="SAM" id="MobiDB-lite"/>
    </source>
</evidence>